<evidence type="ECO:0000256" key="8">
    <source>
        <dbReference type="ARBA" id="ARBA00029956"/>
    </source>
</evidence>
<dbReference type="InterPro" id="IPR049730">
    <property type="entry name" value="SNF2/RAD54-like_C"/>
</dbReference>
<dbReference type="GO" id="GO:0016787">
    <property type="term" value="F:hydrolase activity"/>
    <property type="evidence" value="ECO:0007669"/>
    <property type="project" value="UniProtKB-KW"/>
</dbReference>
<dbReference type="EnsemblMetazoa" id="SSS_5215s_mrna">
    <property type="protein sequence ID" value="KAF7494897.1"/>
    <property type="gene ID" value="SSS_5215"/>
</dbReference>
<dbReference type="PROSITE" id="PS51192">
    <property type="entry name" value="HELICASE_ATP_BIND_1"/>
    <property type="match status" value="1"/>
</dbReference>
<dbReference type="GO" id="GO:0008094">
    <property type="term" value="F:ATP-dependent activity, acting on DNA"/>
    <property type="evidence" value="ECO:0007669"/>
    <property type="project" value="TreeGrafter"/>
</dbReference>
<dbReference type="SMART" id="SM00487">
    <property type="entry name" value="DEXDc"/>
    <property type="match status" value="1"/>
</dbReference>
<feature type="compositionally biased region" description="Acidic residues" evidence="9">
    <location>
        <begin position="130"/>
        <end position="161"/>
    </location>
</feature>
<dbReference type="GO" id="GO:0006283">
    <property type="term" value="P:transcription-coupled nucleotide-excision repair"/>
    <property type="evidence" value="ECO:0007669"/>
    <property type="project" value="TreeGrafter"/>
</dbReference>
<dbReference type="InterPro" id="IPR001650">
    <property type="entry name" value="Helicase_C-like"/>
</dbReference>
<feature type="region of interest" description="Disordered" evidence="9">
    <location>
        <begin position="90"/>
        <end position="161"/>
    </location>
</feature>
<keyword evidence="6" id="KW-0131">Cell cycle</keyword>
<evidence type="ECO:0000313" key="14">
    <source>
        <dbReference type="Proteomes" id="UP000070412"/>
    </source>
</evidence>
<dbReference type="CDD" id="cd18000">
    <property type="entry name" value="DEXHc_ERCC6"/>
    <property type="match status" value="1"/>
</dbReference>
<feature type="compositionally biased region" description="Polar residues" evidence="9">
    <location>
        <begin position="96"/>
        <end position="107"/>
    </location>
</feature>
<evidence type="ECO:0000256" key="6">
    <source>
        <dbReference type="ARBA" id="ARBA00023306"/>
    </source>
</evidence>
<dbReference type="GO" id="GO:0051301">
    <property type="term" value="P:cell division"/>
    <property type="evidence" value="ECO:0007669"/>
    <property type="project" value="UniProtKB-KW"/>
</dbReference>
<gene>
    <name evidence="12" type="ORF">SSS_5215</name>
</gene>
<sequence length="1243" mass="145212">MRSPIKMIVENDQELKNGDKSDNDDEDHRMDQPIDEHNQICLNKNLIPKLRDSNLGDNQELETLGVVTYSHSIYEHNVIEQIQKSLKKHDEDNAECKQSSTDSTATITDEKEESIETDQNHSVAEFDQCASDEEYDNQNADDDEDYDDENDDDYEESDDELNSVLNKRALKDLKKTSTEQAIKTKSTKKARILDDGDVKIYRRRLKEIDLDQFDCYKHEKDENFFHNSKSGFRIPISIWDRLYEHQKKAIRWLYKLHKSLTGGIIGDEMGLGKTIQIIAFLVALSATDSNKMGPILLICPATILFQWVDEFHKWWPPFRVALLHQTGTFRKKDKNRLLIEIVRERGILITTYKGMIANHHKLVKCPWQYMILDEGHQIRNPDTQVSRYCKKFKTIHRLLLTGTPIQNNLRELWSLMDFVCPGKLETLSMFMENLAKPIERGGFAEASEIQLEQSYQKSVQLRESIKPHLLRRSKQEIMNKLELPEKNEQILFCHLTEVQKTLYLEYINSGVVKQMEYNRNLIFQALINIRKICNHPILFDTNYREKSNQYKVADSYFKDSSKIVVVNALLKTWHKENLKVLIFTQSRMMLNLLEKWIRKQTEYTHCRMDGTTTVARRQNLIQSFNQDPKIFLFLLTTRVGGIGLSLTAATRVIIFDPDWNPCTDLQARERVYRIGQREDVTIYRLMTSGTVEEKIYHRQIFKQFLTNKILSDPEHQRFVKMNYLKELFTLSDSSVTGLYFYDSKKKLKSKKNLEKFKKYQSESSAIISSSSETKSSRLSSLLKSSQTSSSTPTSIDSSQRKLPKIPKLTLSAQASSIVDRSSTKSTSSLVNWSNIEIKISEKRLAELRSESRRIAQTKFPTSFKTSAPETSSIGSNPIESSSSSSANIKSDESRVETQDNEHSKEKRKQTKQIDNYYEVKYVIDNSVDGATIKIISSTEEIDSEDKHNHRNGEADDDDDDKDNDNDGPDRNQLIDDKISISSIPYLQRKEFYRYNHDEHNTNDDEGEEESRKERKINRKRDKKSKKKQKRERIEEEEIVNEEKRRKRLNNQRIESRENKVLSKLLETHVETVLEYDKIQNTNRKDHFFIEQRAKNLAECCLKRLRDELVARLEAKKNAPNNNITRRSSDKSNDQIDKRSQSFQSLDEALMSSDSIQIDSKVSDRALEKFSYDGNENDRLCLDLFCYMRKRSIRNEKVTTSMILEHFKSKISIEQSAFFKKLLELMNHKIKTETDNQWILRKLV</sequence>
<evidence type="ECO:0000259" key="11">
    <source>
        <dbReference type="PROSITE" id="PS51194"/>
    </source>
</evidence>
<evidence type="ECO:0000256" key="7">
    <source>
        <dbReference type="ARBA" id="ARBA00024776"/>
    </source>
</evidence>
<feature type="region of interest" description="Disordered" evidence="9">
    <location>
        <begin position="778"/>
        <end position="802"/>
    </location>
</feature>
<dbReference type="InterPro" id="IPR027417">
    <property type="entry name" value="P-loop_NTPase"/>
</dbReference>
<keyword evidence="4" id="KW-0498">Mitosis</keyword>
<feature type="compositionally biased region" description="Basic and acidic residues" evidence="9">
    <location>
        <begin position="889"/>
        <end position="904"/>
    </location>
</feature>
<feature type="compositionally biased region" description="Low complexity" evidence="9">
    <location>
        <begin position="871"/>
        <end position="888"/>
    </location>
</feature>
<dbReference type="AlphaFoldDB" id="A0A834RE52"/>
<feature type="region of interest" description="Disordered" evidence="9">
    <location>
        <begin position="1"/>
        <end position="37"/>
    </location>
</feature>
<dbReference type="Pfam" id="PF00176">
    <property type="entry name" value="SNF2-rel_dom"/>
    <property type="match status" value="1"/>
</dbReference>
<protein>
    <recommendedName>
        <fullName evidence="2">DNA repair and recombination protein RAD54-like</fullName>
    </recommendedName>
    <alternativeName>
        <fullName evidence="8">Protein okra</fullName>
    </alternativeName>
</protein>
<comment type="subunit">
    <text evidence="1">Interacts (via N-terminus) with spn-A/Rad51.</text>
</comment>
<feature type="domain" description="Helicase ATP-binding" evidence="10">
    <location>
        <begin position="254"/>
        <end position="422"/>
    </location>
</feature>
<dbReference type="Proteomes" id="UP000070412">
    <property type="component" value="Unassembled WGS sequence"/>
</dbReference>
<evidence type="ECO:0000256" key="9">
    <source>
        <dbReference type="SAM" id="MobiDB-lite"/>
    </source>
</evidence>
<keyword evidence="14" id="KW-1185">Reference proteome</keyword>
<dbReference type="InterPro" id="IPR000330">
    <property type="entry name" value="SNF2_N"/>
</dbReference>
<reference evidence="13" key="3">
    <citation type="submission" date="2022-06" db="UniProtKB">
        <authorList>
            <consortium name="EnsemblMetazoa"/>
        </authorList>
    </citation>
    <scope>IDENTIFICATION</scope>
</reference>
<dbReference type="Gene3D" id="3.40.50.300">
    <property type="entry name" value="P-loop containing nucleotide triphosphate hydrolases"/>
    <property type="match status" value="1"/>
</dbReference>
<feature type="compositionally biased region" description="Polar residues" evidence="9">
    <location>
        <begin position="858"/>
        <end position="870"/>
    </location>
</feature>
<feature type="domain" description="Helicase C-terminal" evidence="11">
    <location>
        <begin position="565"/>
        <end position="720"/>
    </location>
</feature>
<comment type="function">
    <text evidence="7">Involved in mitotic DNA repair and meiotic recombination. Functions in the recombinational DNA repair pathway. Essential for interhomolog gene conversion (GC), but may have a less important role in intersister GC than spn-A/Rad51. In the presence of DNA, spn-A/Rad51 enhances the ATPase activity of okr/Rad54.</text>
</comment>
<feature type="compositionally biased region" description="Basic and acidic residues" evidence="9">
    <location>
        <begin position="13"/>
        <end position="37"/>
    </location>
</feature>
<dbReference type="GO" id="GO:0005524">
    <property type="term" value="F:ATP binding"/>
    <property type="evidence" value="ECO:0007669"/>
    <property type="project" value="InterPro"/>
</dbReference>
<dbReference type="PANTHER" id="PTHR45629">
    <property type="entry name" value="SNF2/RAD54 FAMILY MEMBER"/>
    <property type="match status" value="1"/>
</dbReference>
<accession>A0A834RE52</accession>
<organism evidence="12">
    <name type="scientific">Sarcoptes scabiei</name>
    <name type="common">Itch mite</name>
    <name type="synonym">Acarus scabiei</name>
    <dbReference type="NCBI Taxonomy" id="52283"/>
    <lineage>
        <taxon>Eukaryota</taxon>
        <taxon>Metazoa</taxon>
        <taxon>Ecdysozoa</taxon>
        <taxon>Arthropoda</taxon>
        <taxon>Chelicerata</taxon>
        <taxon>Arachnida</taxon>
        <taxon>Acari</taxon>
        <taxon>Acariformes</taxon>
        <taxon>Sarcoptiformes</taxon>
        <taxon>Astigmata</taxon>
        <taxon>Psoroptidia</taxon>
        <taxon>Sarcoptoidea</taxon>
        <taxon>Sarcoptidae</taxon>
        <taxon>Sarcoptinae</taxon>
        <taxon>Sarcoptes</taxon>
    </lineage>
</organism>
<dbReference type="GO" id="GO:0005634">
    <property type="term" value="C:nucleus"/>
    <property type="evidence" value="ECO:0007669"/>
    <property type="project" value="TreeGrafter"/>
</dbReference>
<feature type="compositionally biased region" description="Basic and acidic residues" evidence="9">
    <location>
        <begin position="944"/>
        <end position="953"/>
    </location>
</feature>
<dbReference type="Gene3D" id="3.40.50.10810">
    <property type="entry name" value="Tandem AAA-ATPase domain"/>
    <property type="match status" value="1"/>
</dbReference>
<evidence type="ECO:0000256" key="5">
    <source>
        <dbReference type="ARBA" id="ARBA00022801"/>
    </source>
</evidence>
<feature type="compositionally biased region" description="Low complexity" evidence="9">
    <location>
        <begin position="778"/>
        <end position="797"/>
    </location>
</feature>
<evidence type="ECO:0000259" key="10">
    <source>
        <dbReference type="PROSITE" id="PS51192"/>
    </source>
</evidence>
<dbReference type="Pfam" id="PF00271">
    <property type="entry name" value="Helicase_C"/>
    <property type="match status" value="1"/>
</dbReference>
<dbReference type="SMART" id="SM00490">
    <property type="entry name" value="HELICc"/>
    <property type="match status" value="1"/>
</dbReference>
<keyword evidence="5" id="KW-0378">Hydrolase</keyword>
<reference evidence="12" key="2">
    <citation type="submission" date="2020-01" db="EMBL/GenBank/DDBJ databases">
        <authorList>
            <person name="Korhonen P.K.K."/>
            <person name="Guangxu M.G."/>
            <person name="Wang T.W."/>
            <person name="Stroehlein A.J.S."/>
            <person name="Young N.D."/>
            <person name="Ang C.-S.A."/>
            <person name="Fernando D.W.F."/>
            <person name="Lu H.L."/>
            <person name="Taylor S.T."/>
            <person name="Ehtesham M.E.M."/>
            <person name="Najaraj S.H.N."/>
            <person name="Harsha G.H.G."/>
            <person name="Madugundu A.M."/>
            <person name="Renuse S.R."/>
            <person name="Holt D.H."/>
            <person name="Pandey A.P."/>
            <person name="Papenfuss A.P."/>
            <person name="Gasser R.B.G."/>
            <person name="Fischer K.F."/>
        </authorList>
    </citation>
    <scope>NUCLEOTIDE SEQUENCE</scope>
    <source>
        <strain evidence="12">SSS_KF_BRIS2020</strain>
    </source>
</reference>
<dbReference type="SUPFAM" id="SSF52540">
    <property type="entry name" value="P-loop containing nucleoside triphosphate hydrolases"/>
    <property type="match status" value="2"/>
</dbReference>
<feature type="region of interest" description="Disordered" evidence="9">
    <location>
        <begin position="991"/>
        <end position="1035"/>
    </location>
</feature>
<feature type="region of interest" description="Disordered" evidence="9">
    <location>
        <begin position="858"/>
        <end position="910"/>
    </location>
</feature>
<evidence type="ECO:0000256" key="3">
    <source>
        <dbReference type="ARBA" id="ARBA00022618"/>
    </source>
</evidence>
<dbReference type="InterPro" id="IPR050496">
    <property type="entry name" value="SNF2_RAD54_helicase_repair"/>
</dbReference>
<dbReference type="CDD" id="cd18793">
    <property type="entry name" value="SF2_C_SNF"/>
    <property type="match status" value="1"/>
</dbReference>
<dbReference type="InterPro" id="IPR038718">
    <property type="entry name" value="SNF2-like_sf"/>
</dbReference>
<reference evidence="14" key="1">
    <citation type="journal article" date="2020" name="PLoS Negl. Trop. Dis.">
        <title>High-quality nuclear genome for Sarcoptes scabiei-A critical resource for a neglected parasite.</title>
        <authorList>
            <person name="Korhonen P.K."/>
            <person name="Gasser R.B."/>
            <person name="Ma G."/>
            <person name="Wang T."/>
            <person name="Stroehlein A.J."/>
            <person name="Young N.D."/>
            <person name="Ang C.S."/>
            <person name="Fernando D.D."/>
            <person name="Lu H.C."/>
            <person name="Taylor S."/>
            <person name="Reynolds S.L."/>
            <person name="Mofiz E."/>
            <person name="Najaraj S.H."/>
            <person name="Gowda H."/>
            <person name="Madugundu A."/>
            <person name="Renuse S."/>
            <person name="Holt D."/>
            <person name="Pandey A."/>
            <person name="Papenfuss A.T."/>
            <person name="Fischer K."/>
        </authorList>
    </citation>
    <scope>NUCLEOTIDE SEQUENCE [LARGE SCALE GENOMIC DNA]</scope>
</reference>
<keyword evidence="3" id="KW-0132">Cell division</keyword>
<evidence type="ECO:0000313" key="13">
    <source>
        <dbReference type="EnsemblMetazoa" id="KAF7494897.1"/>
    </source>
</evidence>
<dbReference type="OrthoDB" id="413460at2759"/>
<feature type="compositionally biased region" description="Basic residues" evidence="9">
    <location>
        <begin position="1013"/>
        <end position="1030"/>
    </location>
</feature>
<name>A0A834RE52_SARSC</name>
<dbReference type="PANTHER" id="PTHR45629:SF7">
    <property type="entry name" value="DNA EXCISION REPAIR PROTEIN ERCC-6-RELATED"/>
    <property type="match status" value="1"/>
</dbReference>
<evidence type="ECO:0000256" key="4">
    <source>
        <dbReference type="ARBA" id="ARBA00022776"/>
    </source>
</evidence>
<dbReference type="FunFam" id="3.40.50.10810:FF:000094">
    <property type="entry name" value="DNA excision repair protein ERCC-6"/>
    <property type="match status" value="1"/>
</dbReference>
<evidence type="ECO:0000313" key="12">
    <source>
        <dbReference type="EMBL" id="KAF7494897.1"/>
    </source>
</evidence>
<feature type="compositionally biased region" description="Basic and acidic residues" evidence="9">
    <location>
        <begin position="967"/>
        <end position="978"/>
    </location>
</feature>
<proteinExistence type="predicted"/>
<evidence type="ECO:0000256" key="2">
    <source>
        <dbReference type="ARBA" id="ARBA00015341"/>
    </source>
</evidence>
<evidence type="ECO:0000256" key="1">
    <source>
        <dbReference type="ARBA" id="ARBA00011467"/>
    </source>
</evidence>
<dbReference type="EMBL" id="WVUK01000051">
    <property type="protein sequence ID" value="KAF7494897.1"/>
    <property type="molecule type" value="Genomic_DNA"/>
</dbReference>
<dbReference type="PROSITE" id="PS51194">
    <property type="entry name" value="HELICASE_CTER"/>
    <property type="match status" value="1"/>
</dbReference>
<dbReference type="InterPro" id="IPR014001">
    <property type="entry name" value="Helicase_ATP-bd"/>
</dbReference>
<feature type="region of interest" description="Disordered" evidence="9">
    <location>
        <begin position="941"/>
        <end position="979"/>
    </location>
</feature>
<feature type="compositionally biased region" description="Acidic residues" evidence="9">
    <location>
        <begin position="954"/>
        <end position="966"/>
    </location>
</feature>
<feature type="compositionally biased region" description="Basic and acidic residues" evidence="9">
    <location>
        <begin position="991"/>
        <end position="1002"/>
    </location>
</feature>